<evidence type="ECO:0000313" key="1">
    <source>
        <dbReference type="EMBL" id="KYL32138.1"/>
    </source>
</evidence>
<accession>A0ABR5VR69</accession>
<evidence type="ECO:0000313" key="2">
    <source>
        <dbReference type="Proteomes" id="UP000075621"/>
    </source>
</evidence>
<dbReference type="Proteomes" id="UP000075621">
    <property type="component" value="Unassembled WGS sequence"/>
</dbReference>
<organism evidence="1 2">
    <name type="scientific">Pseudoalteromonas agarivorans</name>
    <dbReference type="NCBI Taxonomy" id="176102"/>
    <lineage>
        <taxon>Bacteria</taxon>
        <taxon>Pseudomonadati</taxon>
        <taxon>Pseudomonadota</taxon>
        <taxon>Gammaproteobacteria</taxon>
        <taxon>Alteromonadales</taxon>
        <taxon>Pseudoalteromonadaceae</taxon>
        <taxon>Pseudoalteromonas</taxon>
    </lineage>
</organism>
<name>A0ABR5VR69_9GAMM</name>
<dbReference type="EMBL" id="LVCM01000032">
    <property type="protein sequence ID" value="KYL32138.1"/>
    <property type="molecule type" value="Genomic_DNA"/>
</dbReference>
<proteinExistence type="predicted"/>
<protein>
    <submittedName>
        <fullName evidence="1">Uncharacterized protein</fullName>
    </submittedName>
</protein>
<gene>
    <name evidence="1" type="ORF">A2I98_18665</name>
</gene>
<comment type="caution">
    <text evidence="1">The sequence shown here is derived from an EMBL/GenBank/DDBJ whole genome shotgun (WGS) entry which is preliminary data.</text>
</comment>
<reference evidence="1 2" key="1">
    <citation type="submission" date="2016-03" db="EMBL/GenBank/DDBJ databases">
        <authorList>
            <person name="Zhang H."/>
            <person name="Liu R."/>
            <person name="Wang M."/>
            <person name="Wang H."/>
            <person name="Wang L."/>
            <person name="Song L."/>
        </authorList>
    </citation>
    <scope>NUCLEOTIDE SEQUENCE [LARGE SCALE GENOMIC DNA]</scope>
    <source>
        <strain evidence="1 2">DSM 16098</strain>
    </source>
</reference>
<sequence length="107" mass="12201">MLVINKLDKSVFSMLNSQEELAGKIAVLGKDWPDAAILRANKLSINTEAPEYSLYNVIAKERCFTFQRAITEAWSELHSLETPRLTIDTHHLLQYPSAVYFFVAKDN</sequence>
<dbReference type="RefSeq" id="WP_064386708.1">
    <property type="nucleotide sequence ID" value="NZ_LVCM01000032.1"/>
</dbReference>